<dbReference type="AlphaFoldDB" id="A0AAD5VYF2"/>
<evidence type="ECO:0008006" key="4">
    <source>
        <dbReference type="Google" id="ProtNLM"/>
    </source>
</evidence>
<accession>A0AAD5VYF2</accession>
<keyword evidence="1" id="KW-1133">Transmembrane helix</keyword>
<gene>
    <name evidence="2" type="ORF">NP233_g3183</name>
</gene>
<evidence type="ECO:0000313" key="2">
    <source>
        <dbReference type="EMBL" id="KAJ3572301.1"/>
    </source>
</evidence>
<reference evidence="2" key="1">
    <citation type="submission" date="2022-07" db="EMBL/GenBank/DDBJ databases">
        <title>Genome Sequence of Leucocoprinus birnbaumii.</title>
        <authorList>
            <person name="Buettner E."/>
        </authorList>
    </citation>
    <scope>NUCLEOTIDE SEQUENCE</scope>
    <source>
        <strain evidence="2">VT141</strain>
    </source>
</reference>
<evidence type="ECO:0000313" key="3">
    <source>
        <dbReference type="Proteomes" id="UP001213000"/>
    </source>
</evidence>
<feature type="transmembrane region" description="Helical" evidence="1">
    <location>
        <begin position="52"/>
        <end position="72"/>
    </location>
</feature>
<comment type="caution">
    <text evidence="2">The sequence shown here is derived from an EMBL/GenBank/DDBJ whole genome shotgun (WGS) entry which is preliminary data.</text>
</comment>
<keyword evidence="1" id="KW-0812">Transmembrane</keyword>
<organism evidence="2 3">
    <name type="scientific">Leucocoprinus birnbaumii</name>
    <dbReference type="NCBI Taxonomy" id="56174"/>
    <lineage>
        <taxon>Eukaryota</taxon>
        <taxon>Fungi</taxon>
        <taxon>Dikarya</taxon>
        <taxon>Basidiomycota</taxon>
        <taxon>Agaricomycotina</taxon>
        <taxon>Agaricomycetes</taxon>
        <taxon>Agaricomycetidae</taxon>
        <taxon>Agaricales</taxon>
        <taxon>Agaricineae</taxon>
        <taxon>Agaricaceae</taxon>
        <taxon>Leucocoprinus</taxon>
    </lineage>
</organism>
<name>A0AAD5VYF2_9AGAR</name>
<feature type="transmembrane region" description="Helical" evidence="1">
    <location>
        <begin position="84"/>
        <end position="105"/>
    </location>
</feature>
<feature type="transmembrane region" description="Helical" evidence="1">
    <location>
        <begin position="200"/>
        <end position="224"/>
    </location>
</feature>
<dbReference type="Proteomes" id="UP001213000">
    <property type="component" value="Unassembled WGS sequence"/>
</dbReference>
<protein>
    <recommendedName>
        <fullName evidence="4">Transmembrane protein</fullName>
    </recommendedName>
</protein>
<keyword evidence="1" id="KW-0472">Membrane</keyword>
<feature type="transmembrane region" description="Helical" evidence="1">
    <location>
        <begin position="158"/>
        <end position="179"/>
    </location>
</feature>
<sequence>MPDWSSPQEIAKEGGIMVKFMHALLGLYAYEWLLSLDFEFDLLRGKKKFRWPLIFYFANRYLLLFALIGIITSFDTTREIDCQAIFTFNQIAGDAAVGLASISLSIRTMAIWAQNRIIVGVLVAVILGHWSLILQGVQLKAAWVPGAGCVITETNNRILAAIFIYSMCFDLLVLLLNTYKLAGVRTGADGLLGKSRLAKMIFTDGLIYFILAFIANLLATVFMVLNLNQIMSVIFNVPAAVCSTIVACRVVRRLTSFTQAGPDVYTNSNSAGNHFKGPSASLTARGIASRHATKNGTNGVHVQMETFTRAEEGMDVEYFGAELKRPREGSETDVEVDLEKKTAL</sequence>
<feature type="transmembrane region" description="Helical" evidence="1">
    <location>
        <begin position="20"/>
        <end position="40"/>
    </location>
</feature>
<proteinExistence type="predicted"/>
<feature type="transmembrane region" description="Helical" evidence="1">
    <location>
        <begin position="117"/>
        <end position="138"/>
    </location>
</feature>
<evidence type="ECO:0000256" key="1">
    <source>
        <dbReference type="SAM" id="Phobius"/>
    </source>
</evidence>
<keyword evidence="3" id="KW-1185">Reference proteome</keyword>
<dbReference type="EMBL" id="JANIEX010000148">
    <property type="protein sequence ID" value="KAJ3572301.1"/>
    <property type="molecule type" value="Genomic_DNA"/>
</dbReference>
<feature type="transmembrane region" description="Helical" evidence="1">
    <location>
        <begin position="230"/>
        <end position="251"/>
    </location>
</feature>